<name>A0A0D5C4A4_9ARCH</name>
<evidence type="ECO:0000256" key="1">
    <source>
        <dbReference type="ARBA" id="ARBA00023002"/>
    </source>
</evidence>
<dbReference type="GeneID" id="24821136"/>
<dbReference type="InterPro" id="IPR013766">
    <property type="entry name" value="Thioredoxin_domain"/>
</dbReference>
<evidence type="ECO:0000313" key="6">
    <source>
        <dbReference type="Proteomes" id="UP000032408"/>
    </source>
</evidence>
<dbReference type="AlphaFoldDB" id="A0A0D5C4A4"/>
<dbReference type="PIRSF" id="PIRSF000239">
    <property type="entry name" value="AHPC"/>
    <property type="match status" value="1"/>
</dbReference>
<dbReference type="PANTHER" id="PTHR43110">
    <property type="entry name" value="THIOL PEROXIDASE"/>
    <property type="match status" value="1"/>
</dbReference>
<dbReference type="STRING" id="1580092.NADRNF5_1975"/>
<dbReference type="PANTHER" id="PTHR43110:SF1">
    <property type="entry name" value="THIOL PEROXIDASE"/>
    <property type="match status" value="1"/>
</dbReference>
<gene>
    <name evidence="5" type="ORF">NADRNF5_1975</name>
</gene>
<dbReference type="Proteomes" id="UP000032408">
    <property type="component" value="Chromosome"/>
</dbReference>
<dbReference type="InterPro" id="IPR036249">
    <property type="entry name" value="Thioredoxin-like_sf"/>
</dbReference>
<dbReference type="OrthoDB" id="6924at2157"/>
<dbReference type="PROSITE" id="PS51352">
    <property type="entry name" value="THIOREDOXIN_2"/>
    <property type="match status" value="1"/>
</dbReference>
<feature type="active site" description="Cysteine sulfenic acid (-SOH) intermediate; for peroxidase activity" evidence="3">
    <location>
        <position position="45"/>
    </location>
</feature>
<dbReference type="InterPro" id="IPR024706">
    <property type="entry name" value="Peroxiredoxin_AhpC-typ"/>
</dbReference>
<dbReference type="HOGENOM" id="CLU_042529_14_2_2"/>
<keyword evidence="2" id="KW-0676">Redox-active center</keyword>
<reference evidence="5 6" key="2">
    <citation type="journal article" date="2016" name="ISME J.">
        <title>Physiological and genomic characterization of two novel marine thaumarchaeal strains indicates niche differentiation.</title>
        <authorList>
            <person name="Bayer B."/>
            <person name="Vojvoda J."/>
            <person name="Offre P."/>
            <person name="Alves R.J."/>
            <person name="Elisabeth N.H."/>
            <person name="Garcia J.A."/>
            <person name="Volland J.M."/>
            <person name="Srivastava A."/>
            <person name="Schleper C."/>
            <person name="Herndl G.J."/>
        </authorList>
    </citation>
    <scope>NUCLEOTIDE SEQUENCE [LARGE SCALE GENOMIC DNA]</scope>
    <source>
        <strain evidence="5 6">NF5</strain>
    </source>
</reference>
<dbReference type="InterPro" id="IPR050455">
    <property type="entry name" value="Tpx_Peroxidase_subfamily"/>
</dbReference>
<accession>A0A0D5C4A4</accession>
<evidence type="ECO:0000256" key="2">
    <source>
        <dbReference type="ARBA" id="ARBA00023284"/>
    </source>
</evidence>
<keyword evidence="1" id="KW-0560">Oxidoreductase</keyword>
<evidence type="ECO:0000256" key="3">
    <source>
        <dbReference type="PIRSR" id="PIRSR000239-1"/>
    </source>
</evidence>
<sequence>MTLNIGDTAPNFELPDTELKLRTLDEFKGKKIVLSFIVAASSPVCEAELCTLRDSWQEIADQGAQVIAISNDGPFANKAFAEKNNFKFPLLGDYSSKTIRDYDILMPDLLHIKGYNAAKRSVFIIMEDGKIGYKWVSEDPLKEPNYEEIKNFLK</sequence>
<evidence type="ECO:0000259" key="4">
    <source>
        <dbReference type="PROSITE" id="PS51352"/>
    </source>
</evidence>
<dbReference type="EMBL" id="CP011070">
    <property type="protein sequence ID" value="AJW71649.1"/>
    <property type="molecule type" value="Genomic_DNA"/>
</dbReference>
<keyword evidence="6" id="KW-1185">Reference proteome</keyword>
<dbReference type="GO" id="GO:0016491">
    <property type="term" value="F:oxidoreductase activity"/>
    <property type="evidence" value="ECO:0007669"/>
    <property type="project" value="UniProtKB-KW"/>
</dbReference>
<dbReference type="RefSeq" id="WP_048117926.1">
    <property type="nucleotide sequence ID" value="NZ_CP011070.1"/>
</dbReference>
<dbReference type="SUPFAM" id="SSF52833">
    <property type="entry name" value="Thioredoxin-like"/>
    <property type="match status" value="1"/>
</dbReference>
<feature type="domain" description="Thioredoxin" evidence="4">
    <location>
        <begin position="3"/>
        <end position="154"/>
    </location>
</feature>
<protein>
    <submittedName>
        <fullName evidence="5">Alkyl hydroperoxide reductase/ Thiol specific antioxidant/ Mal allergen</fullName>
    </submittedName>
</protein>
<proteinExistence type="predicted"/>
<dbReference type="KEGG" id="nin:NADRNF5_1975"/>
<dbReference type="InterPro" id="IPR000866">
    <property type="entry name" value="AhpC/TSA"/>
</dbReference>
<dbReference type="Pfam" id="PF00578">
    <property type="entry name" value="AhpC-TSA"/>
    <property type="match status" value="1"/>
</dbReference>
<evidence type="ECO:0000313" key="5">
    <source>
        <dbReference type="EMBL" id="AJW71649.1"/>
    </source>
</evidence>
<reference evidence="6" key="1">
    <citation type="submission" date="2015-03" db="EMBL/GenBank/DDBJ databases">
        <title>Characterization of two novel Thaumarchaeota isolated from the Northern Adriatic Sea.</title>
        <authorList>
            <person name="Bayer B."/>
            <person name="Vojvoda J."/>
            <person name="Offre P."/>
            <person name="Srivastava A."/>
            <person name="Elisabeth N."/>
            <person name="Garcia J.A.L."/>
            <person name="Schleper C."/>
            <person name="Herndl G.J."/>
        </authorList>
    </citation>
    <scope>NUCLEOTIDE SEQUENCE [LARGE SCALE GENOMIC DNA]</scope>
    <source>
        <strain evidence="6">NF5</strain>
    </source>
</reference>
<dbReference type="GO" id="GO:0016209">
    <property type="term" value="F:antioxidant activity"/>
    <property type="evidence" value="ECO:0007669"/>
    <property type="project" value="InterPro"/>
</dbReference>
<dbReference type="Gene3D" id="3.40.30.10">
    <property type="entry name" value="Glutaredoxin"/>
    <property type="match status" value="1"/>
</dbReference>
<organism evidence="5 6">
    <name type="scientific">Nitrosopumilus adriaticus</name>
    <dbReference type="NCBI Taxonomy" id="1580092"/>
    <lineage>
        <taxon>Archaea</taxon>
        <taxon>Nitrososphaerota</taxon>
        <taxon>Nitrososphaeria</taxon>
        <taxon>Nitrosopumilales</taxon>
        <taxon>Nitrosopumilaceae</taxon>
        <taxon>Nitrosopumilus</taxon>
    </lineage>
</organism>